<proteinExistence type="predicted"/>
<dbReference type="Pfam" id="PF12833">
    <property type="entry name" value="HTH_18"/>
    <property type="match status" value="1"/>
</dbReference>
<reference evidence="5 6" key="1">
    <citation type="submission" date="2021-11" db="EMBL/GenBank/DDBJ databases">
        <title>Draft genome sequence of Actinomycetospora sp. SF1 isolated from the rhizosphere soil.</title>
        <authorList>
            <person name="Duangmal K."/>
            <person name="Chantavorakit T."/>
        </authorList>
    </citation>
    <scope>NUCLEOTIDE SEQUENCE [LARGE SCALE GENOMIC DNA]</scope>
    <source>
        <strain evidence="5 6">TBRC 5722</strain>
    </source>
</reference>
<evidence type="ECO:0000313" key="5">
    <source>
        <dbReference type="EMBL" id="MCD2196299.1"/>
    </source>
</evidence>
<dbReference type="InterPro" id="IPR050204">
    <property type="entry name" value="AraC_XylS_family_regulators"/>
</dbReference>
<dbReference type="EMBL" id="JAJNDB010000005">
    <property type="protein sequence ID" value="MCD2196299.1"/>
    <property type="molecule type" value="Genomic_DNA"/>
</dbReference>
<dbReference type="Gene3D" id="1.10.10.60">
    <property type="entry name" value="Homeodomain-like"/>
    <property type="match status" value="1"/>
</dbReference>
<dbReference type="SUPFAM" id="SSF46689">
    <property type="entry name" value="Homeodomain-like"/>
    <property type="match status" value="2"/>
</dbReference>
<dbReference type="PROSITE" id="PS01124">
    <property type="entry name" value="HTH_ARAC_FAMILY_2"/>
    <property type="match status" value="1"/>
</dbReference>
<dbReference type="SMART" id="SM00342">
    <property type="entry name" value="HTH_ARAC"/>
    <property type="match status" value="1"/>
</dbReference>
<accession>A0ABS8PH29</accession>
<dbReference type="InterPro" id="IPR035418">
    <property type="entry name" value="AraC-bd_2"/>
</dbReference>
<dbReference type="RefSeq" id="WP_230738151.1">
    <property type="nucleotide sequence ID" value="NZ_JAJNDB010000005.1"/>
</dbReference>
<dbReference type="Pfam" id="PF14525">
    <property type="entry name" value="AraC_binding_2"/>
    <property type="match status" value="1"/>
</dbReference>
<keyword evidence="1" id="KW-0805">Transcription regulation</keyword>
<dbReference type="PANTHER" id="PTHR46796:SF12">
    <property type="entry name" value="HTH-TYPE DNA-BINDING TRANSCRIPTIONAL ACTIVATOR EUTR"/>
    <property type="match status" value="1"/>
</dbReference>
<evidence type="ECO:0000256" key="2">
    <source>
        <dbReference type="ARBA" id="ARBA00023125"/>
    </source>
</evidence>
<feature type="domain" description="HTH araC/xylS-type" evidence="4">
    <location>
        <begin position="224"/>
        <end position="326"/>
    </location>
</feature>
<sequence length="326" mass="36217">MLDVSAVSHAEVDTTDPEFAHQWISDTYTEHTPLLRGDRADFRMRVASLETDRFRIDDLVHTMSVETAVAPYQRLIVNRVRSGRYRMEMGGRSLSPGPGDLTVMDPLSAGWTTWDLLDVEVVALDLHAAQVVAGGLSGLMPERVRFHLDVPIDAAHEQYWNRTVDHMRRHVLADAELIAQPLVRAEAFRQLASAVVVVFPNNALDSLRDPTAPPAGNGEPAMVRRAVEFMDANAHRGIDISEIATAARIGPRGLQAAFRKHRGQSPLTYLRRVRLERAHRDLQAADPTRGDTVAAIAARWGFSHAGRFSILYQGQFGRPPSTTLRV</sequence>
<dbReference type="PANTHER" id="PTHR46796">
    <property type="entry name" value="HTH-TYPE TRANSCRIPTIONAL ACTIVATOR RHAS-RELATED"/>
    <property type="match status" value="1"/>
</dbReference>
<protein>
    <submittedName>
        <fullName evidence="5">AraC family transcriptional regulator</fullName>
    </submittedName>
</protein>
<evidence type="ECO:0000259" key="4">
    <source>
        <dbReference type="PROSITE" id="PS01124"/>
    </source>
</evidence>
<dbReference type="InterPro" id="IPR009057">
    <property type="entry name" value="Homeodomain-like_sf"/>
</dbReference>
<name>A0ABS8PH29_9PSEU</name>
<comment type="caution">
    <text evidence="5">The sequence shown here is derived from an EMBL/GenBank/DDBJ whole genome shotgun (WGS) entry which is preliminary data.</text>
</comment>
<organism evidence="5 6">
    <name type="scientific">Actinomycetospora endophytica</name>
    <dbReference type="NCBI Taxonomy" id="2291215"/>
    <lineage>
        <taxon>Bacteria</taxon>
        <taxon>Bacillati</taxon>
        <taxon>Actinomycetota</taxon>
        <taxon>Actinomycetes</taxon>
        <taxon>Pseudonocardiales</taxon>
        <taxon>Pseudonocardiaceae</taxon>
        <taxon>Actinomycetospora</taxon>
    </lineage>
</organism>
<keyword evidence="6" id="KW-1185">Reference proteome</keyword>
<keyword evidence="2" id="KW-0238">DNA-binding</keyword>
<keyword evidence="3" id="KW-0804">Transcription</keyword>
<evidence type="ECO:0000256" key="1">
    <source>
        <dbReference type="ARBA" id="ARBA00023015"/>
    </source>
</evidence>
<evidence type="ECO:0000256" key="3">
    <source>
        <dbReference type="ARBA" id="ARBA00023163"/>
    </source>
</evidence>
<evidence type="ECO:0000313" key="6">
    <source>
        <dbReference type="Proteomes" id="UP001199469"/>
    </source>
</evidence>
<dbReference type="InterPro" id="IPR018060">
    <property type="entry name" value="HTH_AraC"/>
</dbReference>
<gene>
    <name evidence="5" type="ORF">LQ327_23265</name>
</gene>
<dbReference type="Proteomes" id="UP001199469">
    <property type="component" value="Unassembled WGS sequence"/>
</dbReference>